<sequence length="224" mass="26259">MNFLDKVKRKIIFIYRKNICRDPFLLEASRWFRDEGDSTLRLDYPLSANSVVLDLGGYLGDFADDINKKYKCKVYVFEPVSSFYNSCVERFKGNSDIICMNYGLATENARWEIALSDNASSFTQRAKNADVTMVEVRDIVESVRELNVERVDLLKINIEGGEFDILPRIIESGLINSIDNLQIQFHNFVDDADRKRKNIRDALCVTHEEIWNYEFVWESWRLKR</sequence>
<comment type="caution">
    <text evidence="2">The sequence shown here is derived from an EMBL/GenBank/DDBJ whole genome shotgun (WGS) entry which is preliminary data.</text>
</comment>
<evidence type="ECO:0000313" key="3">
    <source>
        <dbReference type="Proteomes" id="UP000596932"/>
    </source>
</evidence>
<organism evidence="2 3">
    <name type="scientific">Pseudomonas chaetocerotis</name>
    <dbReference type="NCBI Taxonomy" id="2758695"/>
    <lineage>
        <taxon>Bacteria</taxon>
        <taxon>Pseudomonadati</taxon>
        <taxon>Pseudomonadota</taxon>
        <taxon>Gammaproteobacteria</taxon>
        <taxon>Pseudomonadales</taxon>
        <taxon>Pseudomonadaceae</taxon>
        <taxon>Pseudomonas</taxon>
    </lineage>
</organism>
<dbReference type="GO" id="GO:0008168">
    <property type="term" value="F:methyltransferase activity"/>
    <property type="evidence" value="ECO:0007669"/>
    <property type="project" value="UniProtKB-KW"/>
</dbReference>
<dbReference type="InterPro" id="IPR029063">
    <property type="entry name" value="SAM-dependent_MTases_sf"/>
</dbReference>
<proteinExistence type="predicted"/>
<dbReference type="Pfam" id="PF05050">
    <property type="entry name" value="Methyltransf_21"/>
    <property type="match status" value="1"/>
</dbReference>
<keyword evidence="2" id="KW-0808">Transferase</keyword>
<name>A0A931GDM5_9PSED</name>
<evidence type="ECO:0000313" key="2">
    <source>
        <dbReference type="EMBL" id="MBG0834403.1"/>
    </source>
</evidence>
<dbReference type="InterPro" id="IPR006342">
    <property type="entry name" value="FkbM_mtfrase"/>
</dbReference>
<dbReference type="EMBL" id="JACFYX010000003">
    <property type="protein sequence ID" value="MBG0834403.1"/>
    <property type="molecule type" value="Genomic_DNA"/>
</dbReference>
<dbReference type="Proteomes" id="UP000596932">
    <property type="component" value="Unassembled WGS sequence"/>
</dbReference>
<evidence type="ECO:0000259" key="1">
    <source>
        <dbReference type="Pfam" id="PF05050"/>
    </source>
</evidence>
<keyword evidence="3" id="KW-1185">Reference proteome</keyword>
<protein>
    <submittedName>
        <fullName evidence="2">FkbM family methyltransferase</fullName>
    </submittedName>
</protein>
<dbReference type="AlphaFoldDB" id="A0A931GDM5"/>
<reference evidence="2" key="1">
    <citation type="submission" date="2020-07" db="EMBL/GenBank/DDBJ databases">
        <title>Pseudomonas chaetoceroseae sp. nov., a new member of the Pseudomonas oleovorans group isolated from a culture of Chaetoceros calcitrans.</title>
        <authorList>
            <person name="Girard L."/>
            <person name="Lood C."/>
            <person name="De Mot R."/>
            <person name="Baudart J."/>
        </authorList>
    </citation>
    <scope>NUCLEOTIDE SEQUENCE</scope>
    <source>
        <strain evidence="2">536</strain>
    </source>
</reference>
<accession>A0A931GDM5</accession>
<dbReference type="NCBIfam" id="TIGR01444">
    <property type="entry name" value="fkbM_fam"/>
    <property type="match status" value="1"/>
</dbReference>
<keyword evidence="2" id="KW-0489">Methyltransferase</keyword>
<dbReference type="SUPFAM" id="SSF53335">
    <property type="entry name" value="S-adenosyl-L-methionine-dependent methyltransferases"/>
    <property type="match status" value="1"/>
</dbReference>
<dbReference type="RefSeq" id="WP_196474060.1">
    <property type="nucleotide sequence ID" value="NZ_JACFYX020000004.1"/>
</dbReference>
<dbReference type="Gene3D" id="3.40.50.150">
    <property type="entry name" value="Vaccinia Virus protein VP39"/>
    <property type="match status" value="1"/>
</dbReference>
<feature type="domain" description="Methyltransferase FkbM" evidence="1">
    <location>
        <begin position="56"/>
        <end position="189"/>
    </location>
</feature>
<dbReference type="GO" id="GO:0032259">
    <property type="term" value="P:methylation"/>
    <property type="evidence" value="ECO:0007669"/>
    <property type="project" value="UniProtKB-KW"/>
</dbReference>
<gene>
    <name evidence="2" type="ORF">H3221_04655</name>
</gene>